<dbReference type="KEGG" id="lpav:PLANPX_4043"/>
<dbReference type="EMBL" id="AP021861">
    <property type="protein sequence ID" value="BBO34431.1"/>
    <property type="molecule type" value="Genomic_DNA"/>
</dbReference>
<proteinExistence type="predicted"/>
<name>A0A5K7XHK0_9BACT</name>
<evidence type="ECO:0000313" key="2">
    <source>
        <dbReference type="Proteomes" id="UP000326837"/>
    </source>
</evidence>
<dbReference type="AlphaFoldDB" id="A0A5K7XHK0"/>
<gene>
    <name evidence="1" type="ORF">PLANPX_4043</name>
</gene>
<accession>A0A5K7XHK0</accession>
<protein>
    <submittedName>
        <fullName evidence="1">Uncharacterized protein</fullName>
    </submittedName>
</protein>
<reference evidence="2" key="1">
    <citation type="submission" date="2019-10" db="EMBL/GenBank/DDBJ databases">
        <title>Lacipirellula parvula gen. nov., sp. nov., representing a lineage of planctomycetes widespread in freshwater anoxic habitats, and description of the family Lacipirellulaceae.</title>
        <authorList>
            <person name="Dedysh S.N."/>
            <person name="Kulichevskaya I.S."/>
            <person name="Beletsky A.V."/>
            <person name="Rakitin A.L."/>
            <person name="Mardanov A.V."/>
            <person name="Ivanova A.A."/>
            <person name="Saltykova V.X."/>
            <person name="Rijpstra W.I.C."/>
            <person name="Sinninghe Damste J.S."/>
            <person name="Ravin N.V."/>
        </authorList>
    </citation>
    <scope>NUCLEOTIDE SEQUENCE [LARGE SCALE GENOMIC DNA]</scope>
    <source>
        <strain evidence="2">PX69</strain>
    </source>
</reference>
<dbReference type="Proteomes" id="UP000326837">
    <property type="component" value="Chromosome"/>
</dbReference>
<dbReference type="RefSeq" id="WP_152100008.1">
    <property type="nucleotide sequence ID" value="NZ_AP021861.1"/>
</dbReference>
<organism evidence="1 2">
    <name type="scientific">Lacipirellula parvula</name>
    <dbReference type="NCBI Taxonomy" id="2650471"/>
    <lineage>
        <taxon>Bacteria</taxon>
        <taxon>Pseudomonadati</taxon>
        <taxon>Planctomycetota</taxon>
        <taxon>Planctomycetia</taxon>
        <taxon>Pirellulales</taxon>
        <taxon>Lacipirellulaceae</taxon>
        <taxon>Lacipirellula</taxon>
    </lineage>
</organism>
<sequence length="89" mass="9589">MGVLNTLAPAQPTADQGAQRIKRMLAQTFQQVEVTLLQLRQISDRHGPTAISAALGGDAAEVAELYRSLKSVVEKHKQGVAIPDLTIKQ</sequence>
<evidence type="ECO:0000313" key="1">
    <source>
        <dbReference type="EMBL" id="BBO34431.1"/>
    </source>
</evidence>
<keyword evidence="2" id="KW-1185">Reference proteome</keyword>